<dbReference type="Gene3D" id="1.20.1250.20">
    <property type="entry name" value="MFS general substrate transporter like domains"/>
    <property type="match status" value="1"/>
</dbReference>
<evidence type="ECO:0000256" key="5">
    <source>
        <dbReference type="SAM" id="Phobius"/>
    </source>
</evidence>
<dbReference type="InterPro" id="IPR020846">
    <property type="entry name" value="MFS_dom"/>
</dbReference>
<dbReference type="STRING" id="1200352.A606_01255"/>
<feature type="transmembrane region" description="Helical" evidence="5">
    <location>
        <begin position="366"/>
        <end position="390"/>
    </location>
</feature>
<feature type="domain" description="Major facilitator superfamily (MFS) profile" evidence="6">
    <location>
        <begin position="1"/>
        <end position="500"/>
    </location>
</feature>
<feature type="transmembrane region" description="Helical" evidence="5">
    <location>
        <begin position="272"/>
        <end position="296"/>
    </location>
</feature>
<feature type="transmembrane region" description="Helical" evidence="5">
    <location>
        <begin position="153"/>
        <end position="175"/>
    </location>
</feature>
<feature type="transmembrane region" description="Helical" evidence="5">
    <location>
        <begin position="477"/>
        <end position="496"/>
    </location>
</feature>
<evidence type="ECO:0000256" key="2">
    <source>
        <dbReference type="ARBA" id="ARBA00022692"/>
    </source>
</evidence>
<feature type="transmembrane region" description="Helical" evidence="5">
    <location>
        <begin position="126"/>
        <end position="147"/>
    </location>
</feature>
<dbReference type="InterPro" id="IPR036259">
    <property type="entry name" value="MFS_trans_sf"/>
</dbReference>
<keyword evidence="2 5" id="KW-0812">Transmembrane</keyword>
<feature type="transmembrane region" description="Helical" evidence="5">
    <location>
        <begin position="308"/>
        <end position="327"/>
    </location>
</feature>
<dbReference type="KEGG" id="cter:A606_01255"/>
<evidence type="ECO:0000313" key="7">
    <source>
        <dbReference type="EMBL" id="AGP29906.1"/>
    </source>
</evidence>
<dbReference type="InterPro" id="IPR011701">
    <property type="entry name" value="MFS"/>
</dbReference>
<dbReference type="AlphaFoldDB" id="S4XBD4"/>
<dbReference type="eggNOG" id="COG0477">
    <property type="taxonomic scope" value="Bacteria"/>
</dbReference>
<dbReference type="Proteomes" id="UP000014809">
    <property type="component" value="Chromosome"/>
</dbReference>
<dbReference type="GO" id="GO:0022857">
    <property type="term" value="F:transmembrane transporter activity"/>
    <property type="evidence" value="ECO:0007669"/>
    <property type="project" value="InterPro"/>
</dbReference>
<keyword evidence="3 5" id="KW-1133">Transmembrane helix</keyword>
<name>S4XBD4_9CORY</name>
<sequence length="518" mass="53758">MSAVSTVMMTLDITIVLVALPAIREDLGLTLSGSQWAINAYSLPFASLLLAAASLSDIVGRRTIFLIGHVIFFGASIGCILTGSEAGLITFRALQGAGGALVFGTATPLLADAFEEKDAAKRTKAVAAMMGIGGAASAFGPLIGGALVETGQWRWIFAINIPIGILAILATLFFVPDLHRETRVARAAAVASSPESLPQGPKVSVYAMLLTITSLVLVNYGIIDGENQGWTSRVILCSLGAGLILFTALVLFEMSKRDAAMIDFRLFRIPAFATVTFNAFASRMFSFGMLPFLILWMSGQLGLSALEIGYVASGLAVPMIVFSAVGIKAVAWIPVGWVQAIGMVIVAGGLMLGLRLDAASGWQTLIPMLLVMGAGTGLMLPHVMSLAVEVVPAARTGMASGLANTALPLGTAFGVAVYGAYLANKVGAGLDTLPIPDQFREIAQQAAEAGQFLAIAEQSEPLAQQALEYFLDGLHGIFIIAAVLALIGALASVLFIRPGRSGTADAREDADASAAVAA</sequence>
<feature type="transmembrane region" description="Helical" evidence="5">
    <location>
        <begin position="64"/>
        <end position="83"/>
    </location>
</feature>
<keyword evidence="4 5" id="KW-0472">Membrane</keyword>
<feature type="transmembrane region" description="Helical" evidence="5">
    <location>
        <begin position="229"/>
        <end position="252"/>
    </location>
</feature>
<evidence type="ECO:0000259" key="6">
    <source>
        <dbReference type="PROSITE" id="PS50850"/>
    </source>
</evidence>
<evidence type="ECO:0000313" key="8">
    <source>
        <dbReference type="Proteomes" id="UP000014809"/>
    </source>
</evidence>
<dbReference type="SUPFAM" id="SSF103473">
    <property type="entry name" value="MFS general substrate transporter"/>
    <property type="match status" value="1"/>
</dbReference>
<gene>
    <name evidence="7" type="ORF">A606_01255</name>
</gene>
<feature type="transmembrane region" description="Helical" evidence="5">
    <location>
        <begin position="203"/>
        <end position="223"/>
    </location>
</feature>
<dbReference type="PROSITE" id="PS50850">
    <property type="entry name" value="MFS"/>
    <property type="match status" value="1"/>
</dbReference>
<keyword evidence="8" id="KW-1185">Reference proteome</keyword>
<feature type="transmembrane region" description="Helical" evidence="5">
    <location>
        <begin position="334"/>
        <end position="354"/>
    </location>
</feature>
<dbReference type="HOGENOM" id="CLU_000960_28_2_11"/>
<dbReference type="PATRIC" id="fig|1200352.3.peg.249"/>
<dbReference type="PANTHER" id="PTHR42718:SF49">
    <property type="entry name" value="EXPORT PROTEIN"/>
    <property type="match status" value="1"/>
</dbReference>
<comment type="subcellular location">
    <subcellularLocation>
        <location evidence="1">Cell membrane</location>
        <topology evidence="1">Multi-pass membrane protein</topology>
    </subcellularLocation>
</comment>
<protein>
    <recommendedName>
        <fullName evidence="6">Major facilitator superfamily (MFS) profile domain-containing protein</fullName>
    </recommendedName>
</protein>
<feature type="transmembrane region" description="Helical" evidence="5">
    <location>
        <begin position="34"/>
        <end position="52"/>
    </location>
</feature>
<evidence type="ECO:0000256" key="4">
    <source>
        <dbReference type="ARBA" id="ARBA00023136"/>
    </source>
</evidence>
<dbReference type="Gene3D" id="1.20.1720.10">
    <property type="entry name" value="Multidrug resistance protein D"/>
    <property type="match status" value="1"/>
</dbReference>
<dbReference type="Pfam" id="PF07690">
    <property type="entry name" value="MFS_1"/>
    <property type="match status" value="2"/>
</dbReference>
<dbReference type="EMBL" id="CP003696">
    <property type="protein sequence ID" value="AGP29906.1"/>
    <property type="molecule type" value="Genomic_DNA"/>
</dbReference>
<dbReference type="CDD" id="cd17321">
    <property type="entry name" value="MFS_MMR_MDR_like"/>
    <property type="match status" value="1"/>
</dbReference>
<dbReference type="PANTHER" id="PTHR42718">
    <property type="entry name" value="MAJOR FACILITATOR SUPERFAMILY MULTIDRUG TRANSPORTER MFSC"/>
    <property type="match status" value="1"/>
</dbReference>
<organism evidence="7 8">
    <name type="scientific">Corynebacterium terpenotabidum Y-11</name>
    <dbReference type="NCBI Taxonomy" id="1200352"/>
    <lineage>
        <taxon>Bacteria</taxon>
        <taxon>Bacillati</taxon>
        <taxon>Actinomycetota</taxon>
        <taxon>Actinomycetes</taxon>
        <taxon>Mycobacteriales</taxon>
        <taxon>Corynebacteriaceae</taxon>
        <taxon>Corynebacterium</taxon>
    </lineage>
</organism>
<feature type="transmembrane region" description="Helical" evidence="5">
    <location>
        <begin position="402"/>
        <end position="423"/>
    </location>
</feature>
<proteinExistence type="predicted"/>
<accession>S4XBD4</accession>
<evidence type="ECO:0000256" key="3">
    <source>
        <dbReference type="ARBA" id="ARBA00022989"/>
    </source>
</evidence>
<reference evidence="7 8" key="1">
    <citation type="submission" date="2012-06" db="EMBL/GenBank/DDBJ databases">
        <title>Complete genome sequence of Corynebacterium terpenotabidum Y-11 (=DSM 44721).</title>
        <authorList>
            <person name="Ruckert C."/>
            <person name="Albersmeier A."/>
            <person name="Al-Dilaimi A."/>
            <person name="Szczepanowski R."/>
            <person name="Kalinowski J."/>
        </authorList>
    </citation>
    <scope>NUCLEOTIDE SEQUENCE [LARGE SCALE GENOMIC DNA]</scope>
    <source>
        <strain evidence="7 8">Y-11</strain>
    </source>
</reference>
<feature type="transmembrane region" description="Helical" evidence="5">
    <location>
        <begin position="89"/>
        <end position="114"/>
    </location>
</feature>
<dbReference type="GO" id="GO:0005886">
    <property type="term" value="C:plasma membrane"/>
    <property type="evidence" value="ECO:0007669"/>
    <property type="project" value="UniProtKB-SubCell"/>
</dbReference>
<evidence type="ECO:0000256" key="1">
    <source>
        <dbReference type="ARBA" id="ARBA00004651"/>
    </source>
</evidence>